<comment type="caution">
    <text evidence="5">The sequence shown here is derived from an EMBL/GenBank/DDBJ whole genome shotgun (WGS) entry which is preliminary data.</text>
</comment>
<name>A0A8H3IHV8_9LECA</name>
<feature type="region of interest" description="Disordered" evidence="3">
    <location>
        <begin position="463"/>
        <end position="529"/>
    </location>
</feature>
<dbReference type="OrthoDB" id="10251809at2759"/>
<reference evidence="5" key="1">
    <citation type="submission" date="2021-03" db="EMBL/GenBank/DDBJ databases">
        <authorList>
            <person name="Tagirdzhanova G."/>
        </authorList>
    </citation>
    <scope>NUCLEOTIDE SEQUENCE</scope>
</reference>
<proteinExistence type="predicted"/>
<gene>
    <name evidence="5" type="ORF">HETSPECPRED_006892</name>
</gene>
<dbReference type="SUPFAM" id="SSF50965">
    <property type="entry name" value="Galactose oxidase, central domain"/>
    <property type="match status" value="1"/>
</dbReference>
<dbReference type="PANTHER" id="PTHR47435:SF4">
    <property type="entry name" value="KELCH REPEAT PROTEIN (AFU_ORTHOLOGUE AFUA_5G12780)"/>
    <property type="match status" value="1"/>
</dbReference>
<keyword evidence="2" id="KW-0408">Iron</keyword>
<keyword evidence="4" id="KW-1133">Transmembrane helix</keyword>
<dbReference type="Proteomes" id="UP000664521">
    <property type="component" value="Unassembled WGS sequence"/>
</dbReference>
<keyword evidence="4" id="KW-0472">Membrane</keyword>
<feature type="region of interest" description="Disordered" evidence="3">
    <location>
        <begin position="405"/>
        <end position="427"/>
    </location>
</feature>
<keyword evidence="4" id="KW-0812">Transmembrane</keyword>
<evidence type="ECO:0008006" key="7">
    <source>
        <dbReference type="Google" id="ProtNLM"/>
    </source>
</evidence>
<organism evidence="5 6">
    <name type="scientific">Heterodermia speciosa</name>
    <dbReference type="NCBI Taxonomy" id="116794"/>
    <lineage>
        <taxon>Eukaryota</taxon>
        <taxon>Fungi</taxon>
        <taxon>Dikarya</taxon>
        <taxon>Ascomycota</taxon>
        <taxon>Pezizomycotina</taxon>
        <taxon>Lecanoromycetes</taxon>
        <taxon>OSLEUM clade</taxon>
        <taxon>Lecanoromycetidae</taxon>
        <taxon>Caliciales</taxon>
        <taxon>Physciaceae</taxon>
        <taxon>Heterodermia</taxon>
    </lineage>
</organism>
<dbReference type="Gene3D" id="2.120.10.80">
    <property type="entry name" value="Kelch-type beta propeller"/>
    <property type="match status" value="1"/>
</dbReference>
<dbReference type="AlphaFoldDB" id="A0A8H3IHV8"/>
<dbReference type="PANTHER" id="PTHR47435">
    <property type="entry name" value="KELCH REPEAT PROTEIN (AFU_ORTHOLOGUE AFUA_5G12780)"/>
    <property type="match status" value="1"/>
</dbReference>
<accession>A0A8H3IHV8</accession>
<sequence>MGNYVYIDGGEIAMLVDDEPVNMPNNDTLIVDLSQSWTIDDVEFIPVNKTPSGVLNLNDGFLFPAADNKSFFQFGGESTWLLYTPRNPTSVTQFTIEDHGNGSWAQFEPGSSSGFEDITRPSRALATTVDNTFFILGGFLDSHSAENTASIQGLDNYPLKGIVAWNMTSGIWTNDSMPSHLVRPDGLNGILTSVPTYGPGGLLLAGGTGTVNNAAPRFDNITIYEPRDKTWHYQSATGDIPAGRNGPCTVGVPGDNGTYEIFMYGGEQNQGGGQLTSSQAQLNVDLDAVYILSLPAFAWFRASYLANHPRYMHTCHVIGNRHMLTIGGLSPLDAGKDTMSQDHETNGLGLWDLTNLKWIDAYDADAAPYKTPQIVKDWYQENGTSSVQWNDDAVKAFFRQSDAATTGSTAPLTTETSGPSPANHKSTSTPVGAIAGGVVGGVAVICLLAALFFWFFRHRQQRQPQSPSPHQNELADTSETHKFELSGWERRQEAESGKLAWEKDGTQRMELDGAQPRERKPMELMGSSG</sequence>
<feature type="compositionally biased region" description="Basic and acidic residues" evidence="3">
    <location>
        <begin position="478"/>
        <end position="522"/>
    </location>
</feature>
<keyword evidence="1" id="KW-0677">Repeat</keyword>
<dbReference type="EMBL" id="CAJPDS010000048">
    <property type="protein sequence ID" value="CAF9928597.1"/>
    <property type="molecule type" value="Genomic_DNA"/>
</dbReference>
<protein>
    <recommendedName>
        <fullName evidence="7">Kelch repeat protein</fullName>
    </recommendedName>
</protein>
<dbReference type="GO" id="GO:0019760">
    <property type="term" value="P:glucosinolate metabolic process"/>
    <property type="evidence" value="ECO:0007669"/>
    <property type="project" value="UniProtKB-ARBA"/>
</dbReference>
<dbReference type="InterPro" id="IPR015915">
    <property type="entry name" value="Kelch-typ_b-propeller"/>
</dbReference>
<keyword evidence="6" id="KW-1185">Reference proteome</keyword>
<evidence type="ECO:0000256" key="3">
    <source>
        <dbReference type="SAM" id="MobiDB-lite"/>
    </source>
</evidence>
<evidence type="ECO:0000313" key="5">
    <source>
        <dbReference type="EMBL" id="CAF9928597.1"/>
    </source>
</evidence>
<feature type="transmembrane region" description="Helical" evidence="4">
    <location>
        <begin position="431"/>
        <end position="456"/>
    </location>
</feature>
<evidence type="ECO:0000256" key="2">
    <source>
        <dbReference type="ARBA" id="ARBA00023004"/>
    </source>
</evidence>
<evidence type="ECO:0000313" key="6">
    <source>
        <dbReference type="Proteomes" id="UP000664521"/>
    </source>
</evidence>
<dbReference type="InterPro" id="IPR011043">
    <property type="entry name" value="Gal_Oxase/kelch_b-propeller"/>
</dbReference>
<evidence type="ECO:0000256" key="1">
    <source>
        <dbReference type="ARBA" id="ARBA00022737"/>
    </source>
</evidence>
<evidence type="ECO:0000256" key="4">
    <source>
        <dbReference type="SAM" id="Phobius"/>
    </source>
</evidence>